<accession>A0A101FUL8</accession>
<dbReference type="PANTHER" id="PTHR34614:SF2">
    <property type="entry name" value="TRANSPOSASE IS4-LIKE DOMAIN-CONTAINING PROTEIN"/>
    <property type="match status" value="1"/>
</dbReference>
<proteinExistence type="predicted"/>
<dbReference type="InterPro" id="IPR002559">
    <property type="entry name" value="Transposase_11"/>
</dbReference>
<protein>
    <submittedName>
        <fullName evidence="2">Transposase, IS4</fullName>
    </submittedName>
</protein>
<evidence type="ECO:0000259" key="1">
    <source>
        <dbReference type="Pfam" id="PF01609"/>
    </source>
</evidence>
<feature type="domain" description="Transposase IS4-like" evidence="1">
    <location>
        <begin position="186"/>
        <end position="460"/>
    </location>
</feature>
<dbReference type="GO" id="GO:0004803">
    <property type="term" value="F:transposase activity"/>
    <property type="evidence" value="ECO:0007669"/>
    <property type="project" value="InterPro"/>
</dbReference>
<name>A0A101FUL8_9EURY</name>
<dbReference type="NCBIfam" id="NF033559">
    <property type="entry name" value="transpos_IS1634"/>
    <property type="match status" value="1"/>
</dbReference>
<evidence type="ECO:0000313" key="2">
    <source>
        <dbReference type="EMBL" id="KUK44706.1"/>
    </source>
</evidence>
<evidence type="ECO:0000313" key="3">
    <source>
        <dbReference type="Proteomes" id="UP000057043"/>
    </source>
</evidence>
<dbReference type="Pfam" id="PF01609">
    <property type="entry name" value="DDE_Tnp_1"/>
    <property type="match status" value="1"/>
</dbReference>
<comment type="caution">
    <text evidence="2">The sequence shown here is derived from an EMBL/GenBank/DDBJ whole genome shotgun (WGS) entry which is preliminary data.</text>
</comment>
<dbReference type="EMBL" id="LGFT01000017">
    <property type="protein sequence ID" value="KUK44706.1"/>
    <property type="molecule type" value="Genomic_DNA"/>
</dbReference>
<dbReference type="InterPro" id="IPR047654">
    <property type="entry name" value="IS1634_transpos"/>
</dbReference>
<dbReference type="PATRIC" id="fig|301375.7.peg.451"/>
<dbReference type="GO" id="GO:0003677">
    <property type="term" value="F:DNA binding"/>
    <property type="evidence" value="ECO:0007669"/>
    <property type="project" value="InterPro"/>
</dbReference>
<reference evidence="2 3" key="1">
    <citation type="journal article" date="2015" name="MBio">
        <title>Genome-Resolved Metagenomic Analysis Reveals Roles for Candidate Phyla and Other Microbial Community Members in Biogeochemical Transformations in Oil Reservoirs.</title>
        <authorList>
            <person name="Hu P."/>
            <person name="Tom L."/>
            <person name="Singh A."/>
            <person name="Thomas B.C."/>
            <person name="Baker B.J."/>
            <person name="Piceno Y.M."/>
            <person name="Andersen G.L."/>
            <person name="Banfield J.F."/>
        </authorList>
    </citation>
    <scope>NUCLEOTIDE SEQUENCE [LARGE SCALE GENOMIC DNA]</scope>
    <source>
        <strain evidence="2">57_489</strain>
    </source>
</reference>
<sequence length="519" mass="59804">MCLNMHMKSFTRIKKINGQEYLYEITPYYDKEKKKIRQKSKYLGKNVNGVPVKVRSVDQIPKKVLSHGEFVPLKKIAEDLELEKVLSGVVPGKEVWPILTLAMNFATRPRALTHIQSWYEGTILSEDHPDLPLSSQSLSRLLSHIGEGTANLEFSRKLIEQISTCSTLVYDITSLSSYSQSISLLEYGYNRDGLDLPQINLSLIVDKDLGIPVMYDLYPGSIADVSTLKNTVKKMKAQGVRNYTLIMDRVFFSTDNIEEMVSADLSFIIPPTSNLKNVKEAISAIHKRIDDPEHLRLYEKEPLFVMPMSIDIGENRLDGYAFYDQKREQQERNTFYKRLYDLMEVLKSKSLKPWMDPGDVFRATAKRDAKFIEWKAIDGKFHVSLRKNAVSHAVNKMGKFILLFRGEFSWMECLSLYRSKDVVEKGFDVLKYDIELMPTNLRTNSSLRGYLFIAFIALILRMKLMKMMIDAELNKRYSVEGLLTELEKIKIMVLPNGEKITTEISKRQREIIDALHMCA</sequence>
<dbReference type="AlphaFoldDB" id="A0A101FUL8"/>
<dbReference type="GO" id="GO:0006313">
    <property type="term" value="P:DNA transposition"/>
    <property type="evidence" value="ECO:0007669"/>
    <property type="project" value="InterPro"/>
</dbReference>
<organism evidence="2 3">
    <name type="scientific">Methanothrix harundinacea</name>
    <dbReference type="NCBI Taxonomy" id="301375"/>
    <lineage>
        <taxon>Archaea</taxon>
        <taxon>Methanobacteriati</taxon>
        <taxon>Methanobacteriota</taxon>
        <taxon>Stenosarchaea group</taxon>
        <taxon>Methanomicrobia</taxon>
        <taxon>Methanotrichales</taxon>
        <taxon>Methanotrichaceae</taxon>
        <taxon>Methanothrix</taxon>
    </lineage>
</organism>
<dbReference type="PANTHER" id="PTHR34614">
    <property type="match status" value="1"/>
</dbReference>
<dbReference type="Proteomes" id="UP000057043">
    <property type="component" value="Unassembled WGS sequence"/>
</dbReference>
<gene>
    <name evidence="2" type="ORF">XD72_0880</name>
</gene>